<organism evidence="3 4">
    <name type="scientific">Sphingomonas aerophila</name>
    <dbReference type="NCBI Taxonomy" id="1344948"/>
    <lineage>
        <taxon>Bacteria</taxon>
        <taxon>Pseudomonadati</taxon>
        <taxon>Pseudomonadota</taxon>
        <taxon>Alphaproteobacteria</taxon>
        <taxon>Sphingomonadales</taxon>
        <taxon>Sphingomonadaceae</taxon>
        <taxon>Sphingomonas</taxon>
    </lineage>
</organism>
<dbReference type="RefSeq" id="WP_184055022.1">
    <property type="nucleotide sequence ID" value="NZ_JACIJK010000002.1"/>
</dbReference>
<evidence type="ECO:0000313" key="3">
    <source>
        <dbReference type="EMBL" id="MBB5714056.1"/>
    </source>
</evidence>
<dbReference type="GO" id="GO:0003796">
    <property type="term" value="F:lysozyme activity"/>
    <property type="evidence" value="ECO:0007669"/>
    <property type="project" value="InterPro"/>
</dbReference>
<dbReference type="PANTHER" id="PTHR34135">
    <property type="entry name" value="LYSOZYME"/>
    <property type="match status" value="1"/>
</dbReference>
<dbReference type="PANTHER" id="PTHR34135:SF2">
    <property type="entry name" value="LYSOZYME"/>
    <property type="match status" value="1"/>
</dbReference>
<sequence>MLWGLARPIGWLLALGLLVMGGWIGATRWHPSIARYPLQGIDLPIDPGPVDWGTVRASGADFAYIVATDGARRRALDFEANWAALPDAGLRRGAVHLFSLCQPAVDQANAFNVVVPRVDDALPAAVDISFRPDCADRPEPAKLIADLRGFLSTVEAHTGKPVLVRVSRSVDRAFGITAALPRPVWAVGNILTPSYPARTWQMWRATDMRHIDGTEGPVGWNVVAP</sequence>
<dbReference type="GO" id="GO:0016998">
    <property type="term" value="P:cell wall macromolecule catabolic process"/>
    <property type="evidence" value="ECO:0007669"/>
    <property type="project" value="InterPro"/>
</dbReference>
<proteinExistence type="inferred from homology"/>
<gene>
    <name evidence="3" type="ORF">FHS94_000879</name>
</gene>
<dbReference type="SUPFAM" id="SSF51445">
    <property type="entry name" value="(Trans)glycosidases"/>
    <property type="match status" value="1"/>
</dbReference>
<comment type="similarity">
    <text evidence="1">Belongs to the glycosyl hydrolase 25 family.</text>
</comment>
<comment type="caution">
    <text evidence="3">The sequence shown here is derived from an EMBL/GenBank/DDBJ whole genome shotgun (WGS) entry which is preliminary data.</text>
</comment>
<evidence type="ECO:0000256" key="1">
    <source>
        <dbReference type="ARBA" id="ARBA00010646"/>
    </source>
</evidence>
<dbReference type="Gene3D" id="3.20.20.80">
    <property type="entry name" value="Glycosidases"/>
    <property type="match status" value="1"/>
</dbReference>
<keyword evidence="2" id="KW-0812">Transmembrane</keyword>
<dbReference type="Proteomes" id="UP000546200">
    <property type="component" value="Unassembled WGS sequence"/>
</dbReference>
<dbReference type="AlphaFoldDB" id="A0A7W9BC13"/>
<accession>A0A7W9BC13</accession>
<keyword evidence="2" id="KW-0472">Membrane</keyword>
<dbReference type="InterPro" id="IPR017853">
    <property type="entry name" value="GH"/>
</dbReference>
<dbReference type="PROSITE" id="PS51904">
    <property type="entry name" value="GLYCOSYL_HYDROL_F25_2"/>
    <property type="match status" value="1"/>
</dbReference>
<keyword evidence="4" id="KW-1185">Reference proteome</keyword>
<feature type="transmembrane region" description="Helical" evidence="2">
    <location>
        <begin position="6"/>
        <end position="26"/>
    </location>
</feature>
<dbReference type="EMBL" id="JACIJK010000002">
    <property type="protein sequence ID" value="MBB5714056.1"/>
    <property type="molecule type" value="Genomic_DNA"/>
</dbReference>
<evidence type="ECO:0000256" key="2">
    <source>
        <dbReference type="SAM" id="Phobius"/>
    </source>
</evidence>
<dbReference type="GO" id="GO:0016052">
    <property type="term" value="P:carbohydrate catabolic process"/>
    <property type="evidence" value="ECO:0007669"/>
    <property type="project" value="TreeGrafter"/>
</dbReference>
<keyword evidence="2" id="KW-1133">Transmembrane helix</keyword>
<name>A0A7W9BC13_9SPHN</name>
<dbReference type="InterPro" id="IPR002053">
    <property type="entry name" value="Glyco_hydro_25"/>
</dbReference>
<protein>
    <submittedName>
        <fullName evidence="3">Lysozyme</fullName>
    </submittedName>
</protein>
<reference evidence="3 4" key="1">
    <citation type="submission" date="2020-08" db="EMBL/GenBank/DDBJ databases">
        <title>Genomic Encyclopedia of Type Strains, Phase IV (KMG-IV): sequencing the most valuable type-strain genomes for metagenomic binning, comparative biology and taxonomic classification.</title>
        <authorList>
            <person name="Goeker M."/>
        </authorList>
    </citation>
    <scope>NUCLEOTIDE SEQUENCE [LARGE SCALE GENOMIC DNA]</scope>
    <source>
        <strain evidence="3 4">DSM 100044</strain>
    </source>
</reference>
<dbReference type="GO" id="GO:0009253">
    <property type="term" value="P:peptidoglycan catabolic process"/>
    <property type="evidence" value="ECO:0007669"/>
    <property type="project" value="InterPro"/>
</dbReference>
<evidence type="ECO:0000313" key="4">
    <source>
        <dbReference type="Proteomes" id="UP000546200"/>
    </source>
</evidence>
<dbReference type="Pfam" id="PF01183">
    <property type="entry name" value="Glyco_hydro_25"/>
    <property type="match status" value="1"/>
</dbReference>